<proteinExistence type="predicted"/>
<gene>
    <name evidence="2" type="ORF">GCM10009017_19050</name>
    <name evidence="3" type="ORF">J2752_002002</name>
</gene>
<name>A0A830G0D5_9EURY</name>
<keyword evidence="1" id="KW-0175">Coiled coil</keyword>
<reference evidence="3" key="3">
    <citation type="submission" date="2021-03" db="EMBL/GenBank/DDBJ databases">
        <title>Genomic Encyclopedia of Type Strains, Phase IV (KMG-IV): sequencing the most valuable type-strain genomes for metagenomic binning, comparative biology and taxonomic classification.</title>
        <authorList>
            <person name="Goeker M."/>
        </authorList>
    </citation>
    <scope>NUCLEOTIDE SEQUENCE</scope>
    <source>
        <strain evidence="3">DSM 22443</strain>
    </source>
</reference>
<keyword evidence="4" id="KW-1185">Reference proteome</keyword>
<evidence type="ECO:0000313" key="3">
    <source>
        <dbReference type="EMBL" id="MBP1955090.1"/>
    </source>
</evidence>
<reference evidence="2" key="2">
    <citation type="submission" date="2020-09" db="EMBL/GenBank/DDBJ databases">
        <authorList>
            <person name="Sun Q."/>
            <person name="Ohkuma M."/>
        </authorList>
    </citation>
    <scope>NUCLEOTIDE SEQUENCE</scope>
    <source>
        <strain evidence="2">JCM 16108</strain>
    </source>
</reference>
<feature type="coiled-coil region" evidence="1">
    <location>
        <begin position="245"/>
        <end position="279"/>
    </location>
</feature>
<reference evidence="2" key="1">
    <citation type="journal article" date="2014" name="Int. J. Syst. Evol. Microbiol.">
        <title>Complete genome sequence of Corynebacterium casei LMG S-19264T (=DSM 44701T), isolated from a smear-ripened cheese.</title>
        <authorList>
            <consortium name="US DOE Joint Genome Institute (JGI-PGF)"/>
            <person name="Walter F."/>
            <person name="Albersmeier A."/>
            <person name="Kalinowski J."/>
            <person name="Ruckert C."/>
        </authorList>
    </citation>
    <scope>NUCLEOTIDE SEQUENCE</scope>
    <source>
        <strain evidence="2">JCM 16108</strain>
    </source>
</reference>
<protein>
    <submittedName>
        <fullName evidence="2">Uncharacterized protein</fullName>
    </submittedName>
</protein>
<evidence type="ECO:0000313" key="4">
    <source>
        <dbReference type="Proteomes" id="UP000614609"/>
    </source>
</evidence>
<dbReference type="RefSeq" id="WP_188872311.1">
    <property type="nucleotide sequence ID" value="NZ_BMOO01000004.1"/>
</dbReference>
<accession>A0A830G0D5</accession>
<sequence>MGWDYATNQSELPDRVIGHLEDEGYTGNQFVVGFPVKKGVIRTKSILTLISNDLYVVSINLFDETGTVWRLSELDSLIVKGGDGDYRIYVADTTDSKLVCSATGSERMIAFLTALHREYSEIVDIEAPPALLKQSKESEDHHRRDQRNGKRAHAHWEYADALVERGEYEHAVREYDSALTKYRTARMSAMDEERIDKFDQTINTISTAQENAEEKRDVVAEVAKILKDAETHLTEASDALATERSVVAQTRYRQADNRYKEAEEKLSSVEVNDLNLEVEGQSFTSRTQIKTRREMASAGLFICS</sequence>
<dbReference type="Proteomes" id="UP000614609">
    <property type="component" value="Unassembled WGS sequence"/>
</dbReference>
<evidence type="ECO:0000313" key="2">
    <source>
        <dbReference type="EMBL" id="GGM69015.1"/>
    </source>
</evidence>
<dbReference type="Proteomes" id="UP000765891">
    <property type="component" value="Unassembled WGS sequence"/>
</dbReference>
<organism evidence="2 4">
    <name type="scientific">Halarchaeum rubridurum</name>
    <dbReference type="NCBI Taxonomy" id="489911"/>
    <lineage>
        <taxon>Archaea</taxon>
        <taxon>Methanobacteriati</taxon>
        <taxon>Methanobacteriota</taxon>
        <taxon>Stenosarchaea group</taxon>
        <taxon>Halobacteria</taxon>
        <taxon>Halobacteriales</taxon>
        <taxon>Halobacteriaceae</taxon>
    </lineage>
</organism>
<dbReference type="AlphaFoldDB" id="A0A830G0D5"/>
<dbReference type="EMBL" id="JAGGKO010000003">
    <property type="protein sequence ID" value="MBP1955090.1"/>
    <property type="molecule type" value="Genomic_DNA"/>
</dbReference>
<dbReference type="EMBL" id="BMOO01000004">
    <property type="protein sequence ID" value="GGM69015.1"/>
    <property type="molecule type" value="Genomic_DNA"/>
</dbReference>
<comment type="caution">
    <text evidence="2">The sequence shown here is derived from an EMBL/GenBank/DDBJ whole genome shotgun (WGS) entry which is preliminary data.</text>
</comment>
<evidence type="ECO:0000256" key="1">
    <source>
        <dbReference type="SAM" id="Coils"/>
    </source>
</evidence>